<evidence type="ECO:0000313" key="4">
    <source>
        <dbReference type="EMBL" id="MDA0162731.1"/>
    </source>
</evidence>
<protein>
    <submittedName>
        <fullName evidence="4">Diguanylate cyclase</fullName>
        <ecNumber evidence="4">2.7.7.65</ecNumber>
    </submittedName>
</protein>
<feature type="domain" description="PAS" evidence="1">
    <location>
        <begin position="97"/>
        <end position="144"/>
    </location>
</feature>
<dbReference type="GO" id="GO:0052621">
    <property type="term" value="F:diguanylate cyclase activity"/>
    <property type="evidence" value="ECO:0007669"/>
    <property type="project" value="UniProtKB-EC"/>
</dbReference>
<dbReference type="SMART" id="SM00267">
    <property type="entry name" value="GGDEF"/>
    <property type="match status" value="1"/>
</dbReference>
<evidence type="ECO:0000259" key="2">
    <source>
        <dbReference type="PROSITE" id="PS50113"/>
    </source>
</evidence>
<dbReference type="InterPro" id="IPR001610">
    <property type="entry name" value="PAC"/>
</dbReference>
<gene>
    <name evidence="4" type="ORF">OM076_20835</name>
</gene>
<dbReference type="InterPro" id="IPR029787">
    <property type="entry name" value="Nucleotide_cyclase"/>
</dbReference>
<reference evidence="4" key="1">
    <citation type="submission" date="2022-10" db="EMBL/GenBank/DDBJ databases">
        <title>The WGS of Solirubrobacter ginsenosidimutans DSM 21036.</title>
        <authorList>
            <person name="Jiang Z."/>
        </authorList>
    </citation>
    <scope>NUCLEOTIDE SEQUENCE</scope>
    <source>
        <strain evidence="4">DSM 21036</strain>
    </source>
</reference>
<dbReference type="InterPro" id="IPR013656">
    <property type="entry name" value="PAS_4"/>
</dbReference>
<sequence>MLDVVPVGLQVWEATGGALTLRYANEEAKGQMLPSDAGWADTLLDACEAQQAATFELEAPGDEWWRAQITPLGAGSILAAYWNITAQKLHERSLRASERLNREILSGLQEGVVVADTEGRVVVANEAAAVIFGVPLDELTDRTLSAIPVDLLDDRGHLLPTEHLPLVRALRGEEVSDQVVRFVRRDGSLLWVEVHANPLHHDDGQLYGAVASYDDVTARVEQDRRTRHEADTDPLTGLANRRALERTLAAALGRAGARARSVGLLMLDLDGFKAINDTHGHAAGDEALREVARRLSRSVRERDLVARLGGDEFVVVLTDLGGRSGAVRDSLERIQDALAEPIPFAGANLSLGAAVGVATFPADGGNAADLLAHADRAMYAAKGARNGSLR</sequence>
<keyword evidence="4" id="KW-0808">Transferase</keyword>
<dbReference type="Pfam" id="PF08448">
    <property type="entry name" value="PAS_4"/>
    <property type="match status" value="1"/>
</dbReference>
<dbReference type="InterPro" id="IPR043128">
    <property type="entry name" value="Rev_trsase/Diguanyl_cyclase"/>
</dbReference>
<dbReference type="PROSITE" id="PS50113">
    <property type="entry name" value="PAC"/>
    <property type="match status" value="1"/>
</dbReference>
<dbReference type="InterPro" id="IPR035965">
    <property type="entry name" value="PAS-like_dom_sf"/>
</dbReference>
<dbReference type="NCBIfam" id="TIGR00229">
    <property type="entry name" value="sensory_box"/>
    <property type="match status" value="1"/>
</dbReference>
<dbReference type="PANTHER" id="PTHR44757">
    <property type="entry name" value="DIGUANYLATE CYCLASE DGCP"/>
    <property type="match status" value="1"/>
</dbReference>
<name>A0A9X3MVU7_9ACTN</name>
<dbReference type="SMART" id="SM00086">
    <property type="entry name" value="PAC"/>
    <property type="match status" value="1"/>
</dbReference>
<dbReference type="CDD" id="cd01949">
    <property type="entry name" value="GGDEF"/>
    <property type="match status" value="1"/>
</dbReference>
<proteinExistence type="predicted"/>
<dbReference type="InterPro" id="IPR000700">
    <property type="entry name" value="PAS-assoc_C"/>
</dbReference>
<dbReference type="PROSITE" id="PS50887">
    <property type="entry name" value="GGDEF"/>
    <property type="match status" value="1"/>
</dbReference>
<dbReference type="PROSITE" id="PS50112">
    <property type="entry name" value="PAS"/>
    <property type="match status" value="1"/>
</dbReference>
<dbReference type="SUPFAM" id="SSF55785">
    <property type="entry name" value="PYP-like sensor domain (PAS domain)"/>
    <property type="match status" value="1"/>
</dbReference>
<keyword evidence="4" id="KW-0548">Nucleotidyltransferase</keyword>
<evidence type="ECO:0000259" key="1">
    <source>
        <dbReference type="PROSITE" id="PS50112"/>
    </source>
</evidence>
<dbReference type="InterPro" id="IPR000014">
    <property type="entry name" value="PAS"/>
</dbReference>
<dbReference type="FunFam" id="3.30.70.270:FF:000001">
    <property type="entry name" value="Diguanylate cyclase domain protein"/>
    <property type="match status" value="1"/>
</dbReference>
<evidence type="ECO:0000259" key="3">
    <source>
        <dbReference type="PROSITE" id="PS50887"/>
    </source>
</evidence>
<dbReference type="EMBL" id="JAPDOD010000020">
    <property type="protein sequence ID" value="MDA0162731.1"/>
    <property type="molecule type" value="Genomic_DNA"/>
</dbReference>
<dbReference type="InterPro" id="IPR000160">
    <property type="entry name" value="GGDEF_dom"/>
</dbReference>
<evidence type="ECO:0000313" key="5">
    <source>
        <dbReference type="Proteomes" id="UP001149140"/>
    </source>
</evidence>
<dbReference type="SMART" id="SM00091">
    <property type="entry name" value="PAS"/>
    <property type="match status" value="1"/>
</dbReference>
<feature type="domain" description="GGDEF" evidence="3">
    <location>
        <begin position="260"/>
        <end position="390"/>
    </location>
</feature>
<dbReference type="CDD" id="cd00130">
    <property type="entry name" value="PAS"/>
    <property type="match status" value="1"/>
</dbReference>
<organism evidence="4 5">
    <name type="scientific">Solirubrobacter ginsenosidimutans</name>
    <dbReference type="NCBI Taxonomy" id="490573"/>
    <lineage>
        <taxon>Bacteria</taxon>
        <taxon>Bacillati</taxon>
        <taxon>Actinomycetota</taxon>
        <taxon>Thermoleophilia</taxon>
        <taxon>Solirubrobacterales</taxon>
        <taxon>Solirubrobacteraceae</taxon>
        <taxon>Solirubrobacter</taxon>
    </lineage>
</organism>
<dbReference type="Gene3D" id="3.30.450.20">
    <property type="entry name" value="PAS domain"/>
    <property type="match status" value="1"/>
</dbReference>
<dbReference type="InterPro" id="IPR052155">
    <property type="entry name" value="Biofilm_reg_signaling"/>
</dbReference>
<dbReference type="AlphaFoldDB" id="A0A9X3MVU7"/>
<dbReference type="NCBIfam" id="TIGR00254">
    <property type="entry name" value="GGDEF"/>
    <property type="match status" value="1"/>
</dbReference>
<comment type="caution">
    <text evidence="4">The sequence shown here is derived from an EMBL/GenBank/DDBJ whole genome shotgun (WGS) entry which is preliminary data.</text>
</comment>
<accession>A0A9X3MVU7</accession>
<feature type="domain" description="PAC" evidence="2">
    <location>
        <begin position="176"/>
        <end position="228"/>
    </location>
</feature>
<dbReference type="Pfam" id="PF00990">
    <property type="entry name" value="GGDEF"/>
    <property type="match status" value="1"/>
</dbReference>
<dbReference type="SUPFAM" id="SSF55073">
    <property type="entry name" value="Nucleotide cyclase"/>
    <property type="match status" value="1"/>
</dbReference>
<dbReference type="Proteomes" id="UP001149140">
    <property type="component" value="Unassembled WGS sequence"/>
</dbReference>
<dbReference type="EC" id="2.7.7.65" evidence="4"/>
<dbReference type="PANTHER" id="PTHR44757:SF2">
    <property type="entry name" value="BIOFILM ARCHITECTURE MAINTENANCE PROTEIN MBAA"/>
    <property type="match status" value="1"/>
</dbReference>
<keyword evidence="5" id="KW-1185">Reference proteome</keyword>
<dbReference type="Gene3D" id="3.30.70.270">
    <property type="match status" value="1"/>
</dbReference>